<sequence>MKILQKLFSMAILATAVNAAFAAPMPSTIVVQDKAVVPIVKTQTIQTMQGEKPIRTTEATIFEVSNQGQDIVAREMISKDHEQHFSDKPLSTPVIKKGAVVVPTSKVEEKSTLKQAGSVIAEAKQIDAKGIAFKKGQSPTQKELQLKQLKQAEQNKSMSHAVIQENGKITQDMILLKDND</sequence>
<dbReference type="Proteomes" id="UP000243661">
    <property type="component" value="Unassembled WGS sequence"/>
</dbReference>
<evidence type="ECO:0000256" key="1">
    <source>
        <dbReference type="SAM" id="SignalP"/>
    </source>
</evidence>
<evidence type="ECO:0000313" key="3">
    <source>
        <dbReference type="Proteomes" id="UP000243661"/>
    </source>
</evidence>
<feature type="signal peptide" evidence="1">
    <location>
        <begin position="1"/>
        <end position="22"/>
    </location>
</feature>
<protein>
    <submittedName>
        <fullName evidence="2">Uncharacterized protein</fullName>
    </submittedName>
</protein>
<accession>A0A1C4GTS6</accession>
<proteinExistence type="predicted"/>
<dbReference type="EMBL" id="FMBK01000004">
    <property type="protein sequence ID" value="SCC71572.1"/>
    <property type="molecule type" value="Genomic_DNA"/>
</dbReference>
<gene>
    <name evidence="2" type="ORF">GA0116959_104205</name>
</gene>
<dbReference type="AlphaFoldDB" id="A0A1C4GTS6"/>
<organism evidence="2 3">
    <name type="scientific">Acinetobacter albensis</name>
    <dbReference type="NCBI Taxonomy" id="1673609"/>
    <lineage>
        <taxon>Bacteria</taxon>
        <taxon>Pseudomonadati</taxon>
        <taxon>Pseudomonadota</taxon>
        <taxon>Gammaproteobacteria</taxon>
        <taxon>Moraxellales</taxon>
        <taxon>Moraxellaceae</taxon>
        <taxon>Acinetobacter</taxon>
    </lineage>
</organism>
<feature type="chain" id="PRO_5008692772" evidence="1">
    <location>
        <begin position="23"/>
        <end position="180"/>
    </location>
</feature>
<evidence type="ECO:0000313" key="2">
    <source>
        <dbReference type="EMBL" id="SCC71572.1"/>
    </source>
</evidence>
<name>A0A1C4GTS6_9GAMM</name>
<keyword evidence="1" id="KW-0732">Signal</keyword>
<reference evidence="2 3" key="1">
    <citation type="submission" date="2016-08" db="EMBL/GenBank/DDBJ databases">
        <authorList>
            <person name="Seilhamer J.J."/>
        </authorList>
    </citation>
    <scope>NUCLEOTIDE SEQUENCE [LARGE SCALE GENOMIC DNA]</scope>
    <source>
        <strain evidence="2 3">ANC 4874</strain>
    </source>
</reference>
<dbReference type="OrthoDB" id="6711689at2"/>
<dbReference type="RefSeq" id="WP_092718841.1">
    <property type="nucleotide sequence ID" value="NZ_FMBK01000004.1"/>
</dbReference>